<protein>
    <submittedName>
        <fullName evidence="6">PQQ-binding-like beta-propeller repeat protein</fullName>
    </submittedName>
</protein>
<evidence type="ECO:0000313" key="6">
    <source>
        <dbReference type="EMBL" id="MFC4356749.1"/>
    </source>
</evidence>
<comment type="subcellular location">
    <subcellularLocation>
        <location evidence="1">Membrane</location>
        <topology evidence="1">Single-pass membrane protein</topology>
    </subcellularLocation>
</comment>
<feature type="domain" description="Pyrrolo-quinoline quinone repeat" evidence="5">
    <location>
        <begin position="190"/>
        <end position="341"/>
    </location>
</feature>
<comment type="caution">
    <text evidence="6">The sequence shown here is derived from an EMBL/GenBank/DDBJ whole genome shotgun (WGS) entry which is preliminary data.</text>
</comment>
<dbReference type="EMBL" id="JBHSDS010000002">
    <property type="protein sequence ID" value="MFC4356749.1"/>
    <property type="molecule type" value="Genomic_DNA"/>
</dbReference>
<dbReference type="InterPro" id="IPR002372">
    <property type="entry name" value="PQQ_rpt_dom"/>
</dbReference>
<keyword evidence="3" id="KW-1133">Transmembrane helix</keyword>
<name>A0ABD5P8E9_9EURY</name>
<dbReference type="InterPro" id="IPR045232">
    <property type="entry name" value="FAM234"/>
</dbReference>
<dbReference type="GO" id="GO:0016020">
    <property type="term" value="C:membrane"/>
    <property type="evidence" value="ECO:0007669"/>
    <property type="project" value="UniProtKB-SubCell"/>
</dbReference>
<dbReference type="PANTHER" id="PTHR21419:SF23">
    <property type="entry name" value="PROTEIN DEFECTIVE IN EXINE FORMATION 1"/>
    <property type="match status" value="1"/>
</dbReference>
<dbReference type="SUPFAM" id="SSF69318">
    <property type="entry name" value="Integrin alpha N-terminal domain"/>
    <property type="match status" value="1"/>
</dbReference>
<evidence type="ECO:0000256" key="3">
    <source>
        <dbReference type="ARBA" id="ARBA00022989"/>
    </source>
</evidence>
<evidence type="ECO:0000256" key="1">
    <source>
        <dbReference type="ARBA" id="ARBA00004167"/>
    </source>
</evidence>
<organism evidence="6 7">
    <name type="scientific">Halobium salinum</name>
    <dbReference type="NCBI Taxonomy" id="1364940"/>
    <lineage>
        <taxon>Archaea</taxon>
        <taxon>Methanobacteriati</taxon>
        <taxon>Methanobacteriota</taxon>
        <taxon>Stenosarchaea group</taxon>
        <taxon>Halobacteria</taxon>
        <taxon>Halobacteriales</taxon>
        <taxon>Haloferacaceae</taxon>
        <taxon>Halobium</taxon>
    </lineage>
</organism>
<evidence type="ECO:0000259" key="5">
    <source>
        <dbReference type="Pfam" id="PF13360"/>
    </source>
</evidence>
<dbReference type="InterPro" id="IPR028994">
    <property type="entry name" value="Integrin_alpha_N"/>
</dbReference>
<proteinExistence type="predicted"/>
<accession>A0ABD5P8E9</accession>
<dbReference type="SMART" id="SM00564">
    <property type="entry name" value="PQQ"/>
    <property type="match status" value="3"/>
</dbReference>
<evidence type="ECO:0000256" key="2">
    <source>
        <dbReference type="ARBA" id="ARBA00022692"/>
    </source>
</evidence>
<keyword evidence="2" id="KW-0812">Transmembrane</keyword>
<dbReference type="InterPro" id="IPR015943">
    <property type="entry name" value="WD40/YVTN_repeat-like_dom_sf"/>
</dbReference>
<evidence type="ECO:0000256" key="4">
    <source>
        <dbReference type="ARBA" id="ARBA00023136"/>
    </source>
</evidence>
<sequence length="420" mass="42454">MRTRTSVAVALLVVALAGVGAVALAGGVGWVGGVGGIPGLDAGGTLTERWVSDTARDTQTNHHAVGVGPEGRVVVAPVAIPKPGSGLPAADACSLVRLDPASGAVDWRASVPPEHCFSHALTAPTVADADGDGESEVAVGTTQDAVVVYDTDGSEAYRVPLASYGYAPPTVANLTPEAGPELVALDIGGAVTAANGETVLWRSGLDESAYAAPHVGDTDGDGEPEVLVGTGKRVALLDSAGYVEWSTSAPAATMTVAETESGTVAFAAGVRHLAAVDAADGSVRWEREPEANPAVGAVRDGDDDGANELYVAFNDGRVVAYDAATGEREWEATVSTETTSAAPPPALGDLDGDGEPELVAPTNGGSVHVLDPADGSTLATYERDSLVWTHPTLADLDGDGGDEVLVRYGDGRVVALDYES</sequence>
<dbReference type="Pfam" id="PF13360">
    <property type="entry name" value="PQQ_2"/>
    <property type="match status" value="2"/>
</dbReference>
<dbReference type="InterPro" id="IPR018391">
    <property type="entry name" value="PQQ_b-propeller_rpt"/>
</dbReference>
<keyword evidence="7" id="KW-1185">Reference proteome</keyword>
<reference evidence="6 7" key="1">
    <citation type="journal article" date="2019" name="Int. J. Syst. Evol. Microbiol.">
        <title>The Global Catalogue of Microorganisms (GCM) 10K type strain sequencing project: providing services to taxonomists for standard genome sequencing and annotation.</title>
        <authorList>
            <consortium name="The Broad Institute Genomics Platform"/>
            <consortium name="The Broad Institute Genome Sequencing Center for Infectious Disease"/>
            <person name="Wu L."/>
            <person name="Ma J."/>
        </authorList>
    </citation>
    <scope>NUCLEOTIDE SEQUENCE [LARGE SCALE GENOMIC DNA]</scope>
    <source>
        <strain evidence="6 7">CGMCC 1.12553</strain>
    </source>
</reference>
<dbReference type="RefSeq" id="WP_267625185.1">
    <property type="nucleotide sequence ID" value="NZ_JAODIW010000010.1"/>
</dbReference>
<dbReference type="Proteomes" id="UP001595921">
    <property type="component" value="Unassembled WGS sequence"/>
</dbReference>
<evidence type="ECO:0000313" key="7">
    <source>
        <dbReference type="Proteomes" id="UP001595921"/>
    </source>
</evidence>
<dbReference type="AlphaFoldDB" id="A0ABD5P8E9"/>
<dbReference type="Gene3D" id="2.130.10.10">
    <property type="entry name" value="YVTN repeat-like/Quinoprotein amine dehydrogenase"/>
    <property type="match status" value="1"/>
</dbReference>
<dbReference type="PANTHER" id="PTHR21419">
    <property type="match status" value="1"/>
</dbReference>
<gene>
    <name evidence="6" type="ORF">ACFO0N_02170</name>
</gene>
<keyword evidence="4" id="KW-0472">Membrane</keyword>
<feature type="domain" description="Pyrrolo-quinoline quinone repeat" evidence="5">
    <location>
        <begin position="95"/>
        <end position="173"/>
    </location>
</feature>